<accession>A0ACC5QY35</accession>
<protein>
    <submittedName>
        <fullName evidence="1">NAD(P)H-dependent oxidoreductase</fullName>
    </submittedName>
</protein>
<evidence type="ECO:0000313" key="2">
    <source>
        <dbReference type="Proteomes" id="UP000616151"/>
    </source>
</evidence>
<name>A0ACC5QY35_9HYPH</name>
<dbReference type="Proteomes" id="UP000616151">
    <property type="component" value="Unassembled WGS sequence"/>
</dbReference>
<dbReference type="EMBL" id="JAENHL010000004">
    <property type="protein sequence ID" value="MBK1865300.1"/>
    <property type="molecule type" value="Genomic_DNA"/>
</dbReference>
<evidence type="ECO:0000313" key="1">
    <source>
        <dbReference type="EMBL" id="MBK1865300.1"/>
    </source>
</evidence>
<organism evidence="1 2">
    <name type="scientific">Taklimakanibacter albus</name>
    <dbReference type="NCBI Taxonomy" id="2800327"/>
    <lineage>
        <taxon>Bacteria</taxon>
        <taxon>Pseudomonadati</taxon>
        <taxon>Pseudomonadota</taxon>
        <taxon>Alphaproteobacteria</taxon>
        <taxon>Hyphomicrobiales</taxon>
        <taxon>Aestuariivirgaceae</taxon>
        <taxon>Taklimakanibacter</taxon>
    </lineage>
</organism>
<keyword evidence="2" id="KW-1185">Reference proteome</keyword>
<gene>
    <name evidence="1" type="ORF">JHL16_02965</name>
</gene>
<comment type="caution">
    <text evidence="1">The sequence shown here is derived from an EMBL/GenBank/DDBJ whole genome shotgun (WGS) entry which is preliminary data.</text>
</comment>
<sequence>MAERDQWIDLGAAAELAGKTLQPVEAGTVKIALSCINGAFGAVHNACNHVGGPLGEGALDGDYIICPWHQWKFHRVSGLGEPGFEEDRVPAFPVKVENGRVLLQLNPTKRQKKPHEPHPLVRPVERAPGPIRVAGISTTAMDKGAPRYSGSDDLLASALKGAEAQGCETQLIKLNDLKFRACEGYYSKAAHACTWPCSITQMRPKDELTPVYEALVHWADAVIIATPIRWGQASSLYFRMAERLNCIQNQVTTHNRVLIRNKVASFIVVGGQDNVQGVAGQMLGFFAELGFHFPQFPYIAHSRGWAAEDMERNVAEIRDSTDLHQGAAELAGRTVALAQRLLDSEPAARIARGGRKAHALD</sequence>
<reference evidence="1" key="1">
    <citation type="submission" date="2021-01" db="EMBL/GenBank/DDBJ databases">
        <authorList>
            <person name="Sun Q."/>
        </authorList>
    </citation>
    <scope>NUCLEOTIDE SEQUENCE</scope>
    <source>
        <strain evidence="1">YIM B02566</strain>
    </source>
</reference>
<proteinExistence type="predicted"/>